<reference evidence="1 2" key="1">
    <citation type="journal article" date="2003" name="Int. J. Syst. Evol. Microbiol.">
        <title>Halobacillus salinus sp. nov., isolated from a salt lake on the coast of the East Sea in Korea.</title>
        <authorList>
            <person name="Yoon J.H."/>
            <person name="Kang K.H."/>
            <person name="Park Y.H."/>
        </authorList>
    </citation>
    <scope>NUCLEOTIDE SEQUENCE [LARGE SCALE GENOMIC DNA]</scope>
    <source>
        <strain evidence="1 2">HSL-3</strain>
    </source>
</reference>
<dbReference type="Pfam" id="PF08713">
    <property type="entry name" value="DNA_alkylation"/>
    <property type="match status" value="1"/>
</dbReference>
<dbReference type="Gene3D" id="1.20.1660.10">
    <property type="entry name" value="Hypothetical protein (EF3068)"/>
    <property type="match status" value="1"/>
</dbReference>
<comment type="caution">
    <text evidence="1">The sequence shown here is derived from an EMBL/GenBank/DDBJ whole genome shotgun (WGS) entry which is preliminary data.</text>
</comment>
<dbReference type="InterPro" id="IPR016024">
    <property type="entry name" value="ARM-type_fold"/>
</dbReference>
<proteinExistence type="predicted"/>
<dbReference type="STRING" id="192814.GCA_900166575_02127"/>
<dbReference type="PANTHER" id="PTHR34070:SF1">
    <property type="entry name" value="DNA ALKYLATION REPAIR PROTEIN"/>
    <property type="match status" value="1"/>
</dbReference>
<evidence type="ECO:0008006" key="3">
    <source>
        <dbReference type="Google" id="ProtNLM"/>
    </source>
</evidence>
<dbReference type="EMBL" id="SRJC01000001">
    <property type="protein sequence ID" value="TGB05498.1"/>
    <property type="molecule type" value="Genomic_DNA"/>
</dbReference>
<dbReference type="Gene3D" id="1.25.40.290">
    <property type="entry name" value="ARM repeat domains"/>
    <property type="match status" value="1"/>
</dbReference>
<evidence type="ECO:0000313" key="2">
    <source>
        <dbReference type="Proteomes" id="UP000297982"/>
    </source>
</evidence>
<dbReference type="InterPro" id="IPR014825">
    <property type="entry name" value="DNA_alkylation"/>
</dbReference>
<dbReference type="Proteomes" id="UP000297982">
    <property type="component" value="Unassembled WGS sequence"/>
</dbReference>
<keyword evidence="2" id="KW-1185">Reference proteome</keyword>
<dbReference type="AlphaFoldDB" id="A0A4Z0H4Z9"/>
<accession>A0A4Z0H4Z9</accession>
<dbReference type="SUPFAM" id="SSF48371">
    <property type="entry name" value="ARM repeat"/>
    <property type="match status" value="1"/>
</dbReference>
<dbReference type="PANTHER" id="PTHR34070">
    <property type="entry name" value="ARMADILLO-TYPE FOLD"/>
    <property type="match status" value="1"/>
</dbReference>
<sequence>MGESEEITRRIVETFSEHRNDENRQGMEKYMKHHFAFFGIKAPEQKKLLSPILKEFRGISEEERFEAAHLLFQQRERECHYAALSLLEKGKKFISRGAIDEYKKLLMTESWWDTVDVLAAKLCGGYFLMYPDQLIPVTKEWRQSDNMWVRRSSVLHQLKFKDMTDERLLFETVEVLKNEKEFFIEKAIGWALREYSKTAPEAVQDFINNTELRPLSRREGLKWMKNKGLIKV</sequence>
<evidence type="ECO:0000313" key="1">
    <source>
        <dbReference type="EMBL" id="TGB05498.1"/>
    </source>
</evidence>
<dbReference type="CDD" id="cd07064">
    <property type="entry name" value="AlkD_like_1"/>
    <property type="match status" value="1"/>
</dbReference>
<organism evidence="1 2">
    <name type="scientific">Halobacillus salinus</name>
    <dbReference type="NCBI Taxonomy" id="192814"/>
    <lineage>
        <taxon>Bacteria</taxon>
        <taxon>Bacillati</taxon>
        <taxon>Bacillota</taxon>
        <taxon>Bacilli</taxon>
        <taxon>Bacillales</taxon>
        <taxon>Bacillaceae</taxon>
        <taxon>Halobacillus</taxon>
    </lineage>
</organism>
<gene>
    <name evidence="1" type="ORF">E4663_08935</name>
</gene>
<protein>
    <recommendedName>
        <fullName evidence="3">DNA alkylation repair protein</fullName>
    </recommendedName>
</protein>
<name>A0A4Z0H4Z9_9BACI</name>